<feature type="transmembrane region" description="Helical" evidence="1">
    <location>
        <begin position="6"/>
        <end position="23"/>
    </location>
</feature>
<keyword evidence="1" id="KW-0812">Transmembrane</keyword>
<keyword evidence="1" id="KW-0472">Membrane</keyword>
<evidence type="ECO:0000256" key="1">
    <source>
        <dbReference type="SAM" id="Phobius"/>
    </source>
</evidence>
<sequence>MRLDLILFLVATIIGVVLFLTYRTKSKPGLTPIEVVLTSGLIISLTSAVFVSVSLNLNFAETRNAQRSNDVFQIANAVNLYDLDNFSQDETIKTIPTCPTIKEIGILEGNINLLSILNQKYILSFPVDPSEGTTAATGYFICQDNDRFKVSAPHAEGGRVIQMVI</sequence>
<dbReference type="Proteomes" id="UP000775877">
    <property type="component" value="Unassembled WGS sequence"/>
</dbReference>
<comment type="caution">
    <text evidence="2">The sequence shown here is derived from an EMBL/GenBank/DDBJ whole genome shotgun (WGS) entry which is preliminary data.</text>
</comment>
<evidence type="ECO:0008006" key="4">
    <source>
        <dbReference type="Google" id="ProtNLM"/>
    </source>
</evidence>
<evidence type="ECO:0000313" key="2">
    <source>
        <dbReference type="EMBL" id="MCA9381213.1"/>
    </source>
</evidence>
<reference evidence="2" key="2">
    <citation type="journal article" date="2021" name="Microbiome">
        <title>Successional dynamics and alternative stable states in a saline activated sludge microbial community over 9 years.</title>
        <authorList>
            <person name="Wang Y."/>
            <person name="Ye J."/>
            <person name="Ju F."/>
            <person name="Liu L."/>
            <person name="Boyd J.A."/>
            <person name="Deng Y."/>
            <person name="Parks D.H."/>
            <person name="Jiang X."/>
            <person name="Yin X."/>
            <person name="Woodcroft B.J."/>
            <person name="Tyson G.W."/>
            <person name="Hugenholtz P."/>
            <person name="Polz M.F."/>
            <person name="Zhang T."/>
        </authorList>
    </citation>
    <scope>NUCLEOTIDE SEQUENCE</scope>
    <source>
        <strain evidence="2">HKST-UBA13</strain>
    </source>
</reference>
<keyword evidence="1" id="KW-1133">Transmembrane helix</keyword>
<organism evidence="2 3">
    <name type="scientific">Candidatus Dojkabacteria bacterium</name>
    <dbReference type="NCBI Taxonomy" id="2099670"/>
    <lineage>
        <taxon>Bacteria</taxon>
        <taxon>Candidatus Dojkabacteria</taxon>
    </lineage>
</organism>
<dbReference type="EMBL" id="JAGQLJ010000061">
    <property type="protein sequence ID" value="MCA9381213.1"/>
    <property type="molecule type" value="Genomic_DNA"/>
</dbReference>
<protein>
    <recommendedName>
        <fullName evidence="4">Type II secretion system protein</fullName>
    </recommendedName>
</protein>
<name>A0A955L1E4_9BACT</name>
<feature type="transmembrane region" description="Helical" evidence="1">
    <location>
        <begin position="35"/>
        <end position="57"/>
    </location>
</feature>
<evidence type="ECO:0000313" key="3">
    <source>
        <dbReference type="Proteomes" id="UP000775877"/>
    </source>
</evidence>
<reference evidence="2" key="1">
    <citation type="submission" date="2020-04" db="EMBL/GenBank/DDBJ databases">
        <authorList>
            <person name="Zhang T."/>
        </authorList>
    </citation>
    <scope>NUCLEOTIDE SEQUENCE</scope>
    <source>
        <strain evidence="2">HKST-UBA13</strain>
    </source>
</reference>
<proteinExistence type="predicted"/>
<accession>A0A955L1E4</accession>
<dbReference type="AlphaFoldDB" id="A0A955L1E4"/>
<gene>
    <name evidence="2" type="ORF">KC678_03020</name>
</gene>